<name>A0A843TLB3_COLES</name>
<keyword evidence="2" id="KW-1185">Reference proteome</keyword>
<protein>
    <submittedName>
        <fullName evidence="1">Uncharacterized protein</fullName>
    </submittedName>
</protein>
<gene>
    <name evidence="1" type="ORF">Taro_004027</name>
</gene>
<dbReference type="Proteomes" id="UP000652761">
    <property type="component" value="Unassembled WGS sequence"/>
</dbReference>
<evidence type="ECO:0000313" key="1">
    <source>
        <dbReference type="EMBL" id="MQL71701.1"/>
    </source>
</evidence>
<accession>A0A843TLB3</accession>
<evidence type="ECO:0000313" key="2">
    <source>
        <dbReference type="Proteomes" id="UP000652761"/>
    </source>
</evidence>
<comment type="caution">
    <text evidence="1">The sequence shown here is derived from an EMBL/GenBank/DDBJ whole genome shotgun (WGS) entry which is preliminary data.</text>
</comment>
<proteinExistence type="predicted"/>
<dbReference type="EMBL" id="NMUH01000107">
    <property type="protein sequence ID" value="MQL71701.1"/>
    <property type="molecule type" value="Genomic_DNA"/>
</dbReference>
<reference evidence="1" key="1">
    <citation type="submission" date="2017-07" db="EMBL/GenBank/DDBJ databases">
        <title>Taro Niue Genome Assembly and Annotation.</title>
        <authorList>
            <person name="Atibalentja N."/>
            <person name="Keating K."/>
            <person name="Fields C.J."/>
        </authorList>
    </citation>
    <scope>NUCLEOTIDE SEQUENCE</scope>
    <source>
        <strain evidence="1">Niue_2</strain>
        <tissue evidence="1">Leaf</tissue>
    </source>
</reference>
<dbReference type="AlphaFoldDB" id="A0A843TLB3"/>
<organism evidence="1 2">
    <name type="scientific">Colocasia esculenta</name>
    <name type="common">Wild taro</name>
    <name type="synonym">Arum esculentum</name>
    <dbReference type="NCBI Taxonomy" id="4460"/>
    <lineage>
        <taxon>Eukaryota</taxon>
        <taxon>Viridiplantae</taxon>
        <taxon>Streptophyta</taxon>
        <taxon>Embryophyta</taxon>
        <taxon>Tracheophyta</taxon>
        <taxon>Spermatophyta</taxon>
        <taxon>Magnoliopsida</taxon>
        <taxon>Liliopsida</taxon>
        <taxon>Araceae</taxon>
        <taxon>Aroideae</taxon>
        <taxon>Colocasieae</taxon>
        <taxon>Colocasia</taxon>
    </lineage>
</organism>
<sequence length="64" mass="7203">MTPSRTIDHCEGSSTILTRGILGMECQSYMLNPPDRRKKGCDDIRDLKCGKHSTKGDWITMTSE</sequence>